<evidence type="ECO:0000313" key="4">
    <source>
        <dbReference type="Proteomes" id="UP001595791"/>
    </source>
</evidence>
<evidence type="ECO:0000256" key="1">
    <source>
        <dbReference type="SAM" id="MobiDB-lite"/>
    </source>
</evidence>
<name>A0ABV8MPS7_9NEIS</name>
<keyword evidence="2" id="KW-0732">Signal</keyword>
<accession>A0ABV8MPS7</accession>
<evidence type="ECO:0008006" key="5">
    <source>
        <dbReference type="Google" id="ProtNLM"/>
    </source>
</evidence>
<comment type="caution">
    <text evidence="3">The sequence shown here is derived from an EMBL/GenBank/DDBJ whole genome shotgun (WGS) entry which is preliminary data.</text>
</comment>
<feature type="chain" id="PRO_5047264012" description="Aspartyl protease" evidence="2">
    <location>
        <begin position="18"/>
        <end position="317"/>
    </location>
</feature>
<keyword evidence="4" id="KW-1185">Reference proteome</keyword>
<feature type="compositionally biased region" description="Low complexity" evidence="1">
    <location>
        <begin position="300"/>
        <end position="311"/>
    </location>
</feature>
<feature type="region of interest" description="Disordered" evidence="1">
    <location>
        <begin position="290"/>
        <end position="317"/>
    </location>
</feature>
<protein>
    <recommendedName>
        <fullName evidence="5">Aspartyl protease</fullName>
    </recommendedName>
</protein>
<sequence>MRYLLASTLALAAVAHADEAPGWQSFTWMPFQAEPYFTDKAAILIDVKVDGVDCKMKLDAGAGDTTIFRRTAEHWLQRKIPGDEAEFKLDIGDRSLKLKARMESVIGTARDKQCGVIGTLGNDLFAKGTLTLDLLQGRWRFEPKATLKGQGQPFDWRKQGRGGQIVMTLQGPDNQPLKMMFDTGMGPMGLAVDRKLWPTATGVDRPDLVFAFPTLFWGRQQHCYQAPSSMSASLAGVTLNKAPVLYCDKSSDMWWFQDGHRGAMGLAGINDTVLALDFLSRRFTLTRPAKPAVPDVSTKPAAEPAAGASEPKVAPAK</sequence>
<proteinExistence type="predicted"/>
<gene>
    <name evidence="3" type="ORF">ACFOW7_10045</name>
</gene>
<evidence type="ECO:0000256" key="2">
    <source>
        <dbReference type="SAM" id="SignalP"/>
    </source>
</evidence>
<dbReference type="RefSeq" id="WP_378163715.1">
    <property type="nucleotide sequence ID" value="NZ_JBHSBU010000001.1"/>
</dbReference>
<dbReference type="Proteomes" id="UP001595791">
    <property type="component" value="Unassembled WGS sequence"/>
</dbReference>
<feature type="signal peptide" evidence="2">
    <location>
        <begin position="1"/>
        <end position="17"/>
    </location>
</feature>
<reference evidence="4" key="1">
    <citation type="journal article" date="2019" name="Int. J. Syst. Evol. Microbiol.">
        <title>The Global Catalogue of Microorganisms (GCM) 10K type strain sequencing project: providing services to taxonomists for standard genome sequencing and annotation.</title>
        <authorList>
            <consortium name="The Broad Institute Genomics Platform"/>
            <consortium name="The Broad Institute Genome Sequencing Center for Infectious Disease"/>
            <person name="Wu L."/>
            <person name="Ma J."/>
        </authorList>
    </citation>
    <scope>NUCLEOTIDE SEQUENCE [LARGE SCALE GENOMIC DNA]</scope>
    <source>
        <strain evidence="4">LMG 29894</strain>
    </source>
</reference>
<dbReference type="EMBL" id="JBHSBU010000001">
    <property type="protein sequence ID" value="MFC4159687.1"/>
    <property type="molecule type" value="Genomic_DNA"/>
</dbReference>
<evidence type="ECO:0000313" key="3">
    <source>
        <dbReference type="EMBL" id="MFC4159687.1"/>
    </source>
</evidence>
<organism evidence="3 4">
    <name type="scientific">Chitinimonas lacunae</name>
    <dbReference type="NCBI Taxonomy" id="1963018"/>
    <lineage>
        <taxon>Bacteria</taxon>
        <taxon>Pseudomonadati</taxon>
        <taxon>Pseudomonadota</taxon>
        <taxon>Betaproteobacteria</taxon>
        <taxon>Neisseriales</taxon>
        <taxon>Chitinibacteraceae</taxon>
        <taxon>Chitinimonas</taxon>
    </lineage>
</organism>